<dbReference type="InterPro" id="IPR029058">
    <property type="entry name" value="AB_hydrolase_fold"/>
</dbReference>
<dbReference type="Proteomes" id="UP000663844">
    <property type="component" value="Unassembled WGS sequence"/>
</dbReference>
<evidence type="ECO:0000313" key="1">
    <source>
        <dbReference type="EMBL" id="CAF0892396.1"/>
    </source>
</evidence>
<reference evidence="2" key="1">
    <citation type="submission" date="2021-02" db="EMBL/GenBank/DDBJ databases">
        <authorList>
            <person name="Nowell W R."/>
        </authorList>
    </citation>
    <scope>NUCLEOTIDE SEQUENCE</scope>
</reference>
<dbReference type="EMBL" id="CAJNOG010000073">
    <property type="protein sequence ID" value="CAF0892396.1"/>
    <property type="molecule type" value="Genomic_DNA"/>
</dbReference>
<dbReference type="SUPFAM" id="SSF53474">
    <property type="entry name" value="alpha/beta-Hydrolases"/>
    <property type="match status" value="1"/>
</dbReference>
<evidence type="ECO:0000313" key="3">
    <source>
        <dbReference type="Proteomes" id="UP000663844"/>
    </source>
</evidence>
<dbReference type="AlphaFoldDB" id="A0A819Z7B1"/>
<sequence length="129" mass="14934">MADGIQYHYKVIGNLISSKDRARRVALGTRLEPSGTHHRQIAGGNTRIGWLLHLRKNINLPIMLIWSGEDEYVPDEIKEEVGNFIQDKLAMKIHSKFVLLEESDHDITDEQQQVNMINQIGEFIRFIRI</sequence>
<protein>
    <submittedName>
        <fullName evidence="2">Uncharacterized protein</fullName>
    </submittedName>
</protein>
<organism evidence="2 3">
    <name type="scientific">Adineta steineri</name>
    <dbReference type="NCBI Taxonomy" id="433720"/>
    <lineage>
        <taxon>Eukaryota</taxon>
        <taxon>Metazoa</taxon>
        <taxon>Spiralia</taxon>
        <taxon>Gnathifera</taxon>
        <taxon>Rotifera</taxon>
        <taxon>Eurotatoria</taxon>
        <taxon>Bdelloidea</taxon>
        <taxon>Adinetida</taxon>
        <taxon>Adinetidae</taxon>
        <taxon>Adineta</taxon>
    </lineage>
</organism>
<dbReference type="EMBL" id="CAJOAZ010007866">
    <property type="protein sequence ID" value="CAF4172468.1"/>
    <property type="molecule type" value="Genomic_DNA"/>
</dbReference>
<comment type="caution">
    <text evidence="2">The sequence shown here is derived from an EMBL/GenBank/DDBJ whole genome shotgun (WGS) entry which is preliminary data.</text>
</comment>
<name>A0A819Z7B1_9BILA</name>
<proteinExistence type="predicted"/>
<dbReference type="Gene3D" id="3.40.50.1820">
    <property type="entry name" value="alpha/beta hydrolase"/>
    <property type="match status" value="1"/>
</dbReference>
<dbReference type="Proteomes" id="UP000663845">
    <property type="component" value="Unassembled WGS sequence"/>
</dbReference>
<gene>
    <name evidence="1" type="ORF">JYZ213_LOCUS10093</name>
    <name evidence="2" type="ORF">OXD698_LOCUS39251</name>
</gene>
<evidence type="ECO:0000313" key="2">
    <source>
        <dbReference type="EMBL" id="CAF4172468.1"/>
    </source>
</evidence>
<accession>A0A819Z7B1</accession>